<name>A0A4R0JTC3_9ACTN</name>
<dbReference type="GO" id="GO:0008703">
    <property type="term" value="F:5-amino-6-(5-phosphoribosylamino)uracil reductase activity"/>
    <property type="evidence" value="ECO:0007669"/>
    <property type="project" value="InterPro"/>
</dbReference>
<dbReference type="Proteomes" id="UP000293342">
    <property type="component" value="Unassembled WGS sequence"/>
</dbReference>
<organism evidence="2 3">
    <name type="scientific">Kribbella capetownensis</name>
    <dbReference type="NCBI Taxonomy" id="1572659"/>
    <lineage>
        <taxon>Bacteria</taxon>
        <taxon>Bacillati</taxon>
        <taxon>Actinomycetota</taxon>
        <taxon>Actinomycetes</taxon>
        <taxon>Propionibacteriales</taxon>
        <taxon>Kribbellaceae</taxon>
        <taxon>Kribbella</taxon>
    </lineage>
</organism>
<reference evidence="2 3" key="1">
    <citation type="submission" date="2019-02" db="EMBL/GenBank/DDBJ databases">
        <title>Kribbella capetownensis sp. nov. and Kribbella speibonae sp. nov., isolated from soil.</title>
        <authorList>
            <person name="Curtis S.M."/>
            <person name="Norton I."/>
            <person name="Everest G.J."/>
            <person name="Meyers P.R."/>
        </authorList>
    </citation>
    <scope>NUCLEOTIDE SEQUENCE [LARGE SCALE GENOMIC DNA]</scope>
    <source>
        <strain evidence="2 3">YM53</strain>
    </source>
</reference>
<dbReference type="RefSeq" id="WP_131513344.1">
    <property type="nucleotide sequence ID" value="NZ_SJKD01000002.1"/>
</dbReference>
<dbReference type="InterPro" id="IPR050765">
    <property type="entry name" value="Riboflavin_Biosynth_HTPR"/>
</dbReference>
<sequence length="184" mass="20349">MRTLIYSMSVSLDGHIAGPDGAIDWAAPDEELLGFHNDQTRELTGHLCGRGLYEDMLGWETAEQTHTDPRELEFARIWKAIPKVVFSTTLTTVEGNARLARSDVADEVAELKSQPGAGIVSVGGARLAASLAEKDLIDEYRLFVNPVVLGGGTPYFPSLPKRLDLELINTRTFSQVVYLRYRRS</sequence>
<evidence type="ECO:0000313" key="2">
    <source>
        <dbReference type="EMBL" id="TCC50671.1"/>
    </source>
</evidence>
<proteinExistence type="predicted"/>
<evidence type="ECO:0000259" key="1">
    <source>
        <dbReference type="Pfam" id="PF01872"/>
    </source>
</evidence>
<dbReference type="GO" id="GO:0009231">
    <property type="term" value="P:riboflavin biosynthetic process"/>
    <property type="evidence" value="ECO:0007669"/>
    <property type="project" value="InterPro"/>
</dbReference>
<comment type="caution">
    <text evidence="2">The sequence shown here is derived from an EMBL/GenBank/DDBJ whole genome shotgun (WGS) entry which is preliminary data.</text>
</comment>
<dbReference type="Pfam" id="PF01872">
    <property type="entry name" value="RibD_C"/>
    <property type="match status" value="1"/>
</dbReference>
<dbReference type="PANTHER" id="PTHR38011">
    <property type="entry name" value="DIHYDROFOLATE REDUCTASE FAMILY PROTEIN (AFU_ORTHOLOGUE AFUA_8G06820)"/>
    <property type="match status" value="1"/>
</dbReference>
<gene>
    <name evidence="2" type="ORF">E0H75_10775</name>
</gene>
<dbReference type="InterPro" id="IPR024072">
    <property type="entry name" value="DHFR-like_dom_sf"/>
</dbReference>
<dbReference type="Gene3D" id="3.40.430.10">
    <property type="entry name" value="Dihydrofolate Reductase, subunit A"/>
    <property type="match status" value="1"/>
</dbReference>
<dbReference type="PANTHER" id="PTHR38011:SF11">
    <property type="entry name" value="2,5-DIAMINO-6-RIBOSYLAMINO-4(3H)-PYRIMIDINONE 5'-PHOSPHATE REDUCTASE"/>
    <property type="match status" value="1"/>
</dbReference>
<dbReference type="OrthoDB" id="3471498at2"/>
<dbReference type="EMBL" id="SJKD01000002">
    <property type="protein sequence ID" value="TCC50671.1"/>
    <property type="molecule type" value="Genomic_DNA"/>
</dbReference>
<dbReference type="SUPFAM" id="SSF53597">
    <property type="entry name" value="Dihydrofolate reductase-like"/>
    <property type="match status" value="1"/>
</dbReference>
<dbReference type="AlphaFoldDB" id="A0A4R0JTC3"/>
<accession>A0A4R0JTC3</accession>
<dbReference type="InterPro" id="IPR002734">
    <property type="entry name" value="RibDG_C"/>
</dbReference>
<evidence type="ECO:0000313" key="3">
    <source>
        <dbReference type="Proteomes" id="UP000293342"/>
    </source>
</evidence>
<protein>
    <submittedName>
        <fullName evidence="2">Dihydrofolate reductase</fullName>
    </submittedName>
</protein>
<keyword evidence="3" id="KW-1185">Reference proteome</keyword>
<feature type="domain" description="Bacterial bifunctional deaminase-reductase C-terminal" evidence="1">
    <location>
        <begin position="2"/>
        <end position="177"/>
    </location>
</feature>